<dbReference type="InterPro" id="IPR016032">
    <property type="entry name" value="Sig_transdc_resp-reg_C-effctor"/>
</dbReference>
<dbReference type="PROSITE" id="PS50110">
    <property type="entry name" value="RESPONSE_REGULATORY"/>
    <property type="match status" value="1"/>
</dbReference>
<dbReference type="GO" id="GO:0000156">
    <property type="term" value="F:phosphorelay response regulator activity"/>
    <property type="evidence" value="ECO:0007669"/>
    <property type="project" value="TreeGrafter"/>
</dbReference>
<dbReference type="PANTHER" id="PTHR48111:SF67">
    <property type="entry name" value="TRANSCRIPTIONAL REGULATORY PROTEIN TCTD"/>
    <property type="match status" value="1"/>
</dbReference>
<keyword evidence="4" id="KW-0597">Phosphoprotein</keyword>
<feature type="domain" description="OmpR/PhoB-type" evidence="7">
    <location>
        <begin position="124"/>
        <end position="221"/>
    </location>
</feature>
<dbReference type="SUPFAM" id="SSF52172">
    <property type="entry name" value="CheY-like"/>
    <property type="match status" value="1"/>
</dbReference>
<feature type="modified residue" description="4-aspartylphosphate" evidence="4">
    <location>
        <position position="51"/>
    </location>
</feature>
<dbReference type="Proteomes" id="UP000005522">
    <property type="component" value="Chromosome"/>
</dbReference>
<proteinExistence type="predicted"/>
<dbReference type="SMART" id="SM00862">
    <property type="entry name" value="Trans_reg_C"/>
    <property type="match status" value="1"/>
</dbReference>
<dbReference type="GO" id="GO:0006355">
    <property type="term" value="P:regulation of DNA-templated transcription"/>
    <property type="evidence" value="ECO:0007669"/>
    <property type="project" value="InterPro"/>
</dbReference>
<evidence type="ECO:0000313" key="8">
    <source>
        <dbReference type="EMBL" id="AIA54371.1"/>
    </source>
</evidence>
<dbReference type="HOGENOM" id="CLU_000445_30_1_6"/>
<name>A0A059ZWL7_ACICK</name>
<dbReference type="EMBL" id="CP005986">
    <property type="protein sequence ID" value="AIA54371.1"/>
    <property type="molecule type" value="Genomic_DNA"/>
</dbReference>
<evidence type="ECO:0000259" key="7">
    <source>
        <dbReference type="PROSITE" id="PS51755"/>
    </source>
</evidence>
<dbReference type="InterPro" id="IPR001789">
    <property type="entry name" value="Sig_transdc_resp-reg_receiver"/>
</dbReference>
<dbReference type="InterPro" id="IPR001867">
    <property type="entry name" value="OmpR/PhoB-type_DNA-bd"/>
</dbReference>
<dbReference type="Pfam" id="PF00486">
    <property type="entry name" value="Trans_reg_C"/>
    <property type="match status" value="1"/>
</dbReference>
<evidence type="ECO:0000259" key="6">
    <source>
        <dbReference type="PROSITE" id="PS50110"/>
    </source>
</evidence>
<dbReference type="Gene3D" id="3.40.50.2300">
    <property type="match status" value="1"/>
</dbReference>
<evidence type="ECO:0000256" key="2">
    <source>
        <dbReference type="ARBA" id="ARBA00023125"/>
    </source>
</evidence>
<dbReference type="CDD" id="cd00383">
    <property type="entry name" value="trans_reg_C"/>
    <property type="match status" value="1"/>
</dbReference>
<dbReference type="InterPro" id="IPR039420">
    <property type="entry name" value="WalR-like"/>
</dbReference>
<dbReference type="SUPFAM" id="SSF46894">
    <property type="entry name" value="C-terminal effector domain of the bipartite response regulators"/>
    <property type="match status" value="1"/>
</dbReference>
<dbReference type="Pfam" id="PF00072">
    <property type="entry name" value="Response_reg"/>
    <property type="match status" value="1"/>
</dbReference>
<dbReference type="Gene3D" id="1.10.10.10">
    <property type="entry name" value="Winged helix-like DNA-binding domain superfamily/Winged helix DNA-binding domain"/>
    <property type="match status" value="1"/>
</dbReference>
<dbReference type="AlphaFoldDB" id="A0A059ZWL7"/>
<evidence type="ECO:0000256" key="1">
    <source>
        <dbReference type="ARBA" id="ARBA00023015"/>
    </source>
</evidence>
<dbReference type="PANTHER" id="PTHR48111">
    <property type="entry name" value="REGULATOR OF RPOS"/>
    <property type="match status" value="1"/>
</dbReference>
<evidence type="ECO:0000256" key="3">
    <source>
        <dbReference type="ARBA" id="ARBA00023163"/>
    </source>
</evidence>
<keyword evidence="1" id="KW-0805">Transcription regulation</keyword>
<dbReference type="eggNOG" id="COG0745">
    <property type="taxonomic scope" value="Bacteria"/>
</dbReference>
<keyword evidence="2 5" id="KW-0238">DNA-binding</keyword>
<dbReference type="RefSeq" id="WP_004870589.1">
    <property type="nucleotide sequence ID" value="NZ_CP005986.1"/>
</dbReference>
<reference evidence="8 9" key="1">
    <citation type="journal article" date="2009" name="J. Bacteriol.">
        <title>Draft genome sequence of the extremely acidophilic bacterium Acidithiobacillus caldus ATCC 51756 reveals metabolic versatility in the genus Acidithiobacillus.</title>
        <authorList>
            <person name="Valdes J."/>
            <person name="Quatrini R."/>
            <person name="Hallberg K."/>
            <person name="Dopson M."/>
            <person name="Valenzuela P.D."/>
            <person name="Holmes D.S."/>
        </authorList>
    </citation>
    <scope>NUCLEOTIDE SEQUENCE [LARGE SCALE GENOMIC DNA]</scope>
    <source>
        <strain evidence="9">ATCC 51756 / DSM 8584 / KU</strain>
    </source>
</reference>
<dbReference type="InterPro" id="IPR036388">
    <property type="entry name" value="WH-like_DNA-bd_sf"/>
</dbReference>
<dbReference type="InterPro" id="IPR011006">
    <property type="entry name" value="CheY-like_superfamily"/>
</dbReference>
<organism evidence="8 9">
    <name type="scientific">Acidithiobacillus caldus (strain ATCC 51756 / DSM 8584 / KU)</name>
    <dbReference type="NCBI Taxonomy" id="637389"/>
    <lineage>
        <taxon>Bacteria</taxon>
        <taxon>Pseudomonadati</taxon>
        <taxon>Pseudomonadota</taxon>
        <taxon>Acidithiobacillia</taxon>
        <taxon>Acidithiobacillales</taxon>
        <taxon>Acidithiobacillaceae</taxon>
        <taxon>Acidithiobacillus</taxon>
    </lineage>
</organism>
<gene>
    <name evidence="8" type="ORF">Acaty_c0483</name>
</gene>
<dbReference type="GO" id="GO:0032993">
    <property type="term" value="C:protein-DNA complex"/>
    <property type="evidence" value="ECO:0007669"/>
    <property type="project" value="TreeGrafter"/>
</dbReference>
<dbReference type="GO" id="GO:0005829">
    <property type="term" value="C:cytosol"/>
    <property type="evidence" value="ECO:0007669"/>
    <property type="project" value="TreeGrafter"/>
</dbReference>
<feature type="DNA-binding region" description="OmpR/PhoB-type" evidence="5">
    <location>
        <begin position="124"/>
        <end position="221"/>
    </location>
</feature>
<evidence type="ECO:0000313" key="9">
    <source>
        <dbReference type="Proteomes" id="UP000005522"/>
    </source>
</evidence>
<evidence type="ECO:0000256" key="4">
    <source>
        <dbReference type="PROSITE-ProRule" id="PRU00169"/>
    </source>
</evidence>
<keyword evidence="3" id="KW-0804">Transcription</keyword>
<dbReference type="SMART" id="SM00448">
    <property type="entry name" value="REC"/>
    <property type="match status" value="1"/>
</dbReference>
<dbReference type="PROSITE" id="PS51755">
    <property type="entry name" value="OMPR_PHOB"/>
    <property type="match status" value="1"/>
</dbReference>
<dbReference type="GO" id="GO:0000976">
    <property type="term" value="F:transcription cis-regulatory region binding"/>
    <property type="evidence" value="ECO:0007669"/>
    <property type="project" value="TreeGrafter"/>
</dbReference>
<accession>A0A059ZWL7</accession>
<sequence length="223" mass="24977">MRLLLIEDDVMLGEALVIALREGGHAVDWLRSARTARTALNPPEHEVLLLDLGLPDGEGLDLLRELRERGSSLPVIILSARDALETRIEGLDSGADDYLVKPFASSELLARLRVLQRRQGGSGQAILSNGKIHMDPASFEAWREGQEEQRQRLGQREFALLSTLLSRPGVIFSRQELETRLYPWGEEVESNSIDFLIHSLRRKLGSDAIQNIRGAGWLVERRG</sequence>
<evidence type="ECO:0000256" key="5">
    <source>
        <dbReference type="PROSITE-ProRule" id="PRU01091"/>
    </source>
</evidence>
<protein>
    <submittedName>
        <fullName evidence="8">Two-component system response regulator QseB</fullName>
    </submittedName>
</protein>
<dbReference type="KEGG" id="acz:Acaty_c0483"/>
<dbReference type="GeneID" id="92930495"/>
<dbReference type="Gene3D" id="6.10.250.690">
    <property type="match status" value="1"/>
</dbReference>
<feature type="domain" description="Response regulatory" evidence="6">
    <location>
        <begin position="2"/>
        <end position="116"/>
    </location>
</feature>